<keyword evidence="13" id="KW-1133">Transmembrane helix</keyword>
<dbReference type="SUPFAM" id="SSF63829">
    <property type="entry name" value="Calcium-dependent phosphotriesterase"/>
    <property type="match status" value="1"/>
</dbReference>
<dbReference type="InterPro" id="IPR004358">
    <property type="entry name" value="Sig_transdc_His_kin-like_C"/>
</dbReference>
<evidence type="ECO:0000256" key="8">
    <source>
        <dbReference type="ARBA" id="ARBA00023012"/>
    </source>
</evidence>
<evidence type="ECO:0000256" key="7">
    <source>
        <dbReference type="ARBA" id="ARBA00022840"/>
    </source>
</evidence>
<accession>A0A3E4MV54</accession>
<feature type="modified residue" description="4-aspartylphosphate" evidence="12">
    <location>
        <position position="1131"/>
    </location>
</feature>
<evidence type="ECO:0000256" key="6">
    <source>
        <dbReference type="ARBA" id="ARBA00022777"/>
    </source>
</evidence>
<dbReference type="InterPro" id="IPR036097">
    <property type="entry name" value="HisK_dim/P_sf"/>
</dbReference>
<dbReference type="Pfam" id="PF00072">
    <property type="entry name" value="Response_reg"/>
    <property type="match status" value="1"/>
</dbReference>
<evidence type="ECO:0000256" key="2">
    <source>
        <dbReference type="ARBA" id="ARBA00012438"/>
    </source>
</evidence>
<evidence type="ECO:0000256" key="11">
    <source>
        <dbReference type="ARBA" id="ARBA00023163"/>
    </source>
</evidence>
<dbReference type="Pfam" id="PF00512">
    <property type="entry name" value="HisKA"/>
    <property type="match status" value="1"/>
</dbReference>
<gene>
    <name evidence="17" type="ORF">DXD04_12175</name>
</gene>
<dbReference type="Gene3D" id="1.10.10.60">
    <property type="entry name" value="Homeodomain-like"/>
    <property type="match status" value="1"/>
</dbReference>
<dbReference type="InterPro" id="IPR001789">
    <property type="entry name" value="Sig_transdc_resp-reg_receiver"/>
</dbReference>
<dbReference type="PROSITE" id="PS50110">
    <property type="entry name" value="RESPONSE_REGULATORY"/>
    <property type="match status" value="1"/>
</dbReference>
<dbReference type="SMART" id="SM00342">
    <property type="entry name" value="HTH_ARAC"/>
    <property type="match status" value="1"/>
</dbReference>
<reference evidence="17 18" key="1">
    <citation type="submission" date="2018-08" db="EMBL/GenBank/DDBJ databases">
        <title>A genome reference for cultivated species of the human gut microbiota.</title>
        <authorList>
            <person name="Zou Y."/>
            <person name="Xue W."/>
            <person name="Luo G."/>
        </authorList>
    </citation>
    <scope>NUCLEOTIDE SEQUENCE [LARGE SCALE GENOMIC DNA]</scope>
    <source>
        <strain evidence="17 18">TF10-3AC</strain>
    </source>
</reference>
<evidence type="ECO:0000313" key="17">
    <source>
        <dbReference type="EMBL" id="RGK53374.1"/>
    </source>
</evidence>
<dbReference type="Gene3D" id="3.40.50.2300">
    <property type="match status" value="1"/>
</dbReference>
<dbReference type="InterPro" id="IPR011006">
    <property type="entry name" value="CheY-like_superfamily"/>
</dbReference>
<proteinExistence type="predicted"/>
<evidence type="ECO:0000256" key="13">
    <source>
        <dbReference type="SAM" id="Phobius"/>
    </source>
</evidence>
<evidence type="ECO:0000259" key="16">
    <source>
        <dbReference type="PROSITE" id="PS50110"/>
    </source>
</evidence>
<evidence type="ECO:0000256" key="5">
    <source>
        <dbReference type="ARBA" id="ARBA00022741"/>
    </source>
</evidence>
<keyword evidence="8" id="KW-0902">Two-component regulatory system</keyword>
<keyword evidence="3 12" id="KW-0597">Phosphoprotein</keyword>
<dbReference type="InterPro" id="IPR011110">
    <property type="entry name" value="Reg_prop"/>
</dbReference>
<dbReference type="SUPFAM" id="SSF46689">
    <property type="entry name" value="Homeodomain-like"/>
    <property type="match status" value="1"/>
</dbReference>
<name>A0A3E4MV54_9BACT</name>
<sequence length="1340" mass="153362">MRKLFFILFILLILTTIKSNAQYFQNLSVGNGLSQPSVMAIGQDTLGRMWFGTREGLNVYDGGKIKYYKGEVDNGKDGKLWIGNSISSIVSENLVDGNKVYFISDFFLYAYDVQTELFCKIDNRGKVTAMTAYKGNILYAQRNNIFLYDLKTHKKSIYKILPESTSVNVIEVDRDNMYVGTTDGIIISPFGALWEEQYLLPGEDIYRIYEDSKHNLWIGTRMNGLYRRVNDRIEKIPLCPNGINGIIDPQIREFVEDDDGNIWFGTFMGLQKYDIKNHTYAAVNIPQYAGGLNHPSIFSLFKDRQGNIWAGSYFGGVNYFNPTRNSVIHYDYQAKDLSSLYYSYIGEMIMDKRGNLWISTDGGGVSCIDRGWRTVEQFTATPLSRHGLPHNNVKSMCYDMDNDMLYIGTHLGGLSRYDIKKKTFYNYSTDYKSPVMPGRIIHHVKKWKNKIVVSSREGVFLLDTRSNRFTHLPDCFGEAMIFDIDKNGTFYTTSGNNIKAISLDTPHKQEIISLHALGEVSHILSVDKKLYICTLGSGMIVYDTSLKTINTYTSYNSNLPSNYCYSSRLTLNGKLILIGDRGITMFDTDKKTFASIKQDYLKAPIIYGCGICISKENIIYVGDTKGITRVEESDFLSPLQHKQPIYFSNINVNNAIIHPSEEGKILKKSLAFTDRIDLASSQNNIIIEFASSDYINRHVQQIFEYKLEGFDKTWISTTVPFARYTNLSPGNYTLCVRMADGDAQDMAVLNICISLPWYNTWYAWVLYIIIFITIVWMIIRYRKEKNDLFLSLEKERFEKQHIEELNHEKLVFFTNVSHEFRTPLTLIISHIESLLQMPNLQPMVYNRVLKLKRSAQYMNNLISELLDFRKFTQNKYTLNMSQKDICLFMKEIFYVFSDYAHSKGLKYEFFSNQEVILCWFDSKQLEKVFLNLLSNAFKYTERGSIEIKICVEGENVAISIHDTGKGIAMGDFNRIFDRFYQIEGSSETATSPGTGIGLALTKSIVEKHHGEICLDSQLGKGSVFTVKLPLGDARYIHDEHVHFADREKESDLKETDEDSRVGICAVANEESFQSEEGESKKYTVLVVEDNDELIQVLCELFSPFYQVIMASNGKEGLDKAYEYKPDLIISDIMMPEMSGTEMCLKIKNNIDLCHIPIILLTALNSVEQNIEGLNRGADDYISKPFNPRILLARANNLVRNRLLIHNQIRKNPITEVDLTSINLLDQEILKKTSEAIEAHMDDTEFDIPELCKEIGVGRSVLYSKFKALTGMTPNNFILNYRLKFAATMLQKYPDIPVSEVGDKCGFSSPVYFSRCFKNQYGVTPQNYRKSSRNNSMEKGV</sequence>
<keyword evidence="5" id="KW-0547">Nucleotide-binding</keyword>
<dbReference type="InterPro" id="IPR036890">
    <property type="entry name" value="HATPase_C_sf"/>
</dbReference>
<dbReference type="Pfam" id="PF07494">
    <property type="entry name" value="Reg_prop"/>
    <property type="match status" value="3"/>
</dbReference>
<dbReference type="PROSITE" id="PS50109">
    <property type="entry name" value="HIS_KIN"/>
    <property type="match status" value="1"/>
</dbReference>
<dbReference type="PANTHER" id="PTHR43547:SF2">
    <property type="entry name" value="HYBRID SIGNAL TRANSDUCTION HISTIDINE KINASE C"/>
    <property type="match status" value="1"/>
</dbReference>
<dbReference type="GO" id="GO:0000155">
    <property type="term" value="F:phosphorelay sensor kinase activity"/>
    <property type="evidence" value="ECO:0007669"/>
    <property type="project" value="InterPro"/>
</dbReference>
<evidence type="ECO:0000256" key="10">
    <source>
        <dbReference type="ARBA" id="ARBA00023125"/>
    </source>
</evidence>
<comment type="caution">
    <text evidence="17">The sequence shown here is derived from an EMBL/GenBank/DDBJ whole genome shotgun (WGS) entry which is preliminary data.</text>
</comment>
<dbReference type="FunFam" id="3.30.565.10:FF:000037">
    <property type="entry name" value="Hybrid sensor histidine kinase/response regulator"/>
    <property type="match status" value="1"/>
</dbReference>
<dbReference type="Pfam" id="PF07495">
    <property type="entry name" value="Y_Y_Y"/>
    <property type="match status" value="1"/>
</dbReference>
<keyword evidence="10" id="KW-0238">DNA-binding</keyword>
<dbReference type="Pfam" id="PF02518">
    <property type="entry name" value="HATPase_c"/>
    <property type="match status" value="1"/>
</dbReference>
<dbReference type="PROSITE" id="PS01124">
    <property type="entry name" value="HTH_ARAC_FAMILY_2"/>
    <property type="match status" value="1"/>
</dbReference>
<dbReference type="InterPro" id="IPR009057">
    <property type="entry name" value="Homeodomain-like_sf"/>
</dbReference>
<evidence type="ECO:0000256" key="4">
    <source>
        <dbReference type="ARBA" id="ARBA00022679"/>
    </source>
</evidence>
<keyword evidence="6" id="KW-0418">Kinase</keyword>
<dbReference type="SMART" id="SM00387">
    <property type="entry name" value="HATPase_c"/>
    <property type="match status" value="1"/>
</dbReference>
<dbReference type="Proteomes" id="UP000260862">
    <property type="component" value="Unassembled WGS sequence"/>
</dbReference>
<keyword evidence="13" id="KW-0472">Membrane</keyword>
<dbReference type="InterPro" id="IPR018060">
    <property type="entry name" value="HTH_AraC"/>
</dbReference>
<keyword evidence="13" id="KW-0812">Transmembrane</keyword>
<comment type="catalytic activity">
    <reaction evidence="1">
        <text>ATP + protein L-histidine = ADP + protein N-phospho-L-histidine.</text>
        <dbReference type="EC" id="2.7.13.3"/>
    </reaction>
</comment>
<evidence type="ECO:0000256" key="3">
    <source>
        <dbReference type="ARBA" id="ARBA00022553"/>
    </source>
</evidence>
<dbReference type="GO" id="GO:0003700">
    <property type="term" value="F:DNA-binding transcription factor activity"/>
    <property type="evidence" value="ECO:0007669"/>
    <property type="project" value="InterPro"/>
</dbReference>
<dbReference type="InterPro" id="IPR003594">
    <property type="entry name" value="HATPase_dom"/>
</dbReference>
<keyword evidence="9" id="KW-0805">Transcription regulation</keyword>
<keyword evidence="7" id="KW-0067">ATP-binding</keyword>
<dbReference type="InterPro" id="IPR018062">
    <property type="entry name" value="HTH_AraC-typ_CS"/>
</dbReference>
<keyword evidence="4" id="KW-0808">Transferase</keyword>
<organism evidence="17 18">
    <name type="scientific">Phocaeicola plebeius</name>
    <dbReference type="NCBI Taxonomy" id="310297"/>
    <lineage>
        <taxon>Bacteria</taxon>
        <taxon>Pseudomonadati</taxon>
        <taxon>Bacteroidota</taxon>
        <taxon>Bacteroidia</taxon>
        <taxon>Bacteroidales</taxon>
        <taxon>Bacteroidaceae</taxon>
        <taxon>Phocaeicola</taxon>
    </lineage>
</organism>
<feature type="domain" description="Histidine kinase" evidence="15">
    <location>
        <begin position="815"/>
        <end position="1032"/>
    </location>
</feature>
<evidence type="ECO:0000259" key="15">
    <source>
        <dbReference type="PROSITE" id="PS50109"/>
    </source>
</evidence>
<dbReference type="InterPro" id="IPR011047">
    <property type="entry name" value="Quinoprotein_ADH-like_sf"/>
</dbReference>
<evidence type="ECO:0000256" key="1">
    <source>
        <dbReference type="ARBA" id="ARBA00000085"/>
    </source>
</evidence>
<protein>
    <recommendedName>
        <fullName evidence="2">histidine kinase</fullName>
        <ecNumber evidence="2">2.7.13.3</ecNumber>
    </recommendedName>
</protein>
<dbReference type="InterPro" id="IPR013783">
    <property type="entry name" value="Ig-like_fold"/>
</dbReference>
<dbReference type="PROSITE" id="PS00041">
    <property type="entry name" value="HTH_ARAC_FAMILY_1"/>
    <property type="match status" value="1"/>
</dbReference>
<dbReference type="PANTHER" id="PTHR43547">
    <property type="entry name" value="TWO-COMPONENT HISTIDINE KINASE"/>
    <property type="match status" value="1"/>
</dbReference>
<dbReference type="SUPFAM" id="SSF47384">
    <property type="entry name" value="Homodimeric domain of signal transducing histidine kinase"/>
    <property type="match status" value="1"/>
</dbReference>
<dbReference type="PRINTS" id="PR00344">
    <property type="entry name" value="BCTRLSENSOR"/>
</dbReference>
<dbReference type="SMART" id="SM00448">
    <property type="entry name" value="REC"/>
    <property type="match status" value="1"/>
</dbReference>
<keyword evidence="11" id="KW-0804">Transcription</keyword>
<dbReference type="CDD" id="cd00082">
    <property type="entry name" value="HisKA"/>
    <property type="match status" value="1"/>
</dbReference>
<feature type="transmembrane region" description="Helical" evidence="13">
    <location>
        <begin position="761"/>
        <end position="779"/>
    </location>
</feature>
<dbReference type="FunFam" id="3.40.50.2300:FF:000138">
    <property type="entry name" value="Two-component system sensor histidine kinase/response regulator"/>
    <property type="match status" value="1"/>
</dbReference>
<dbReference type="InterPro" id="IPR011123">
    <property type="entry name" value="Y_Y_Y"/>
</dbReference>
<dbReference type="Gene3D" id="2.130.10.10">
    <property type="entry name" value="YVTN repeat-like/Quinoprotein amine dehydrogenase"/>
    <property type="match status" value="2"/>
</dbReference>
<dbReference type="InterPro" id="IPR003661">
    <property type="entry name" value="HisK_dim/P_dom"/>
</dbReference>
<dbReference type="Gene3D" id="1.10.287.130">
    <property type="match status" value="1"/>
</dbReference>
<dbReference type="Gene3D" id="2.60.40.10">
    <property type="entry name" value="Immunoglobulins"/>
    <property type="match status" value="1"/>
</dbReference>
<evidence type="ECO:0000313" key="18">
    <source>
        <dbReference type="Proteomes" id="UP000260862"/>
    </source>
</evidence>
<dbReference type="GO" id="GO:0005524">
    <property type="term" value="F:ATP binding"/>
    <property type="evidence" value="ECO:0007669"/>
    <property type="project" value="UniProtKB-KW"/>
</dbReference>
<feature type="domain" description="Response regulatory" evidence="16">
    <location>
        <begin position="1083"/>
        <end position="1198"/>
    </location>
</feature>
<dbReference type="EC" id="2.7.13.3" evidence="2"/>
<dbReference type="Pfam" id="PF12833">
    <property type="entry name" value="HTH_18"/>
    <property type="match status" value="1"/>
</dbReference>
<dbReference type="SMART" id="SM00388">
    <property type="entry name" value="HisKA"/>
    <property type="match status" value="1"/>
</dbReference>
<keyword evidence="18" id="KW-1185">Reference proteome</keyword>
<feature type="domain" description="HTH araC/xylS-type" evidence="14">
    <location>
        <begin position="1230"/>
        <end position="1330"/>
    </location>
</feature>
<evidence type="ECO:0000256" key="9">
    <source>
        <dbReference type="ARBA" id="ARBA00023015"/>
    </source>
</evidence>
<dbReference type="Gene3D" id="3.30.565.10">
    <property type="entry name" value="Histidine kinase-like ATPase, C-terminal domain"/>
    <property type="match status" value="1"/>
</dbReference>
<evidence type="ECO:0000259" key="14">
    <source>
        <dbReference type="PROSITE" id="PS01124"/>
    </source>
</evidence>
<evidence type="ECO:0000256" key="12">
    <source>
        <dbReference type="PROSITE-ProRule" id="PRU00169"/>
    </source>
</evidence>
<dbReference type="GO" id="GO:0043565">
    <property type="term" value="F:sequence-specific DNA binding"/>
    <property type="evidence" value="ECO:0007669"/>
    <property type="project" value="InterPro"/>
</dbReference>
<dbReference type="SUPFAM" id="SSF50998">
    <property type="entry name" value="Quinoprotein alcohol dehydrogenase-like"/>
    <property type="match status" value="1"/>
</dbReference>
<dbReference type="EMBL" id="QSQT01000023">
    <property type="protein sequence ID" value="RGK53374.1"/>
    <property type="molecule type" value="Genomic_DNA"/>
</dbReference>
<dbReference type="InterPro" id="IPR015943">
    <property type="entry name" value="WD40/YVTN_repeat-like_dom_sf"/>
</dbReference>
<dbReference type="InterPro" id="IPR005467">
    <property type="entry name" value="His_kinase_dom"/>
</dbReference>
<dbReference type="SUPFAM" id="SSF55874">
    <property type="entry name" value="ATPase domain of HSP90 chaperone/DNA topoisomerase II/histidine kinase"/>
    <property type="match status" value="1"/>
</dbReference>
<dbReference type="SUPFAM" id="SSF52172">
    <property type="entry name" value="CheY-like"/>
    <property type="match status" value="1"/>
</dbReference>